<dbReference type="InterPro" id="IPR027268">
    <property type="entry name" value="Peptidase_M4/M1_CTD_sf"/>
</dbReference>
<feature type="compositionally biased region" description="Polar residues" evidence="10">
    <location>
        <begin position="212"/>
        <end position="222"/>
    </location>
</feature>
<comment type="subcellular location">
    <subcellularLocation>
        <location evidence="9">Secreted</location>
    </subcellularLocation>
</comment>
<dbReference type="GO" id="GO:0005576">
    <property type="term" value="C:extracellular region"/>
    <property type="evidence" value="ECO:0007669"/>
    <property type="project" value="UniProtKB-SubCell"/>
</dbReference>
<feature type="domain" description="Peptidase M4 C-terminal" evidence="12">
    <location>
        <begin position="341"/>
        <end position="505"/>
    </location>
</feature>
<dbReference type="Pfam" id="PF02868">
    <property type="entry name" value="Peptidase_M4_C"/>
    <property type="match status" value="1"/>
</dbReference>
<evidence type="ECO:0000256" key="6">
    <source>
        <dbReference type="ARBA" id="ARBA00022833"/>
    </source>
</evidence>
<keyword evidence="7 9" id="KW-0482">Metalloprotease</keyword>
<comment type="similarity">
    <text evidence="1 9">Belongs to the peptidase M4 family.</text>
</comment>
<evidence type="ECO:0000259" key="12">
    <source>
        <dbReference type="Pfam" id="PF02868"/>
    </source>
</evidence>
<evidence type="ECO:0000256" key="10">
    <source>
        <dbReference type="SAM" id="MobiDB-lite"/>
    </source>
</evidence>
<keyword evidence="5 9" id="KW-0378">Hydrolase</keyword>
<feature type="domain" description="Peptidase M4" evidence="11">
    <location>
        <begin position="195"/>
        <end position="332"/>
    </location>
</feature>
<keyword evidence="6 9" id="KW-0862">Zinc</keyword>
<dbReference type="GO" id="GO:0006508">
    <property type="term" value="P:proteolysis"/>
    <property type="evidence" value="ECO:0007669"/>
    <property type="project" value="UniProtKB-KW"/>
</dbReference>
<evidence type="ECO:0000259" key="11">
    <source>
        <dbReference type="Pfam" id="PF01447"/>
    </source>
</evidence>
<dbReference type="GO" id="GO:0046872">
    <property type="term" value="F:metal ion binding"/>
    <property type="evidence" value="ECO:0007669"/>
    <property type="project" value="UniProtKB-UniRule"/>
</dbReference>
<keyword evidence="4 9" id="KW-0732">Signal</keyword>
<dbReference type="Pfam" id="PF01447">
    <property type="entry name" value="Peptidase_M4"/>
    <property type="match status" value="1"/>
</dbReference>
<dbReference type="AlphaFoldDB" id="A0A4R7W365"/>
<reference evidence="14 15" key="1">
    <citation type="submission" date="2019-03" db="EMBL/GenBank/DDBJ databases">
        <title>Genomic Encyclopedia of Archaeal and Bacterial Type Strains, Phase II (KMG-II): from individual species to whole genera.</title>
        <authorList>
            <person name="Goeker M."/>
        </authorList>
    </citation>
    <scope>NUCLEOTIDE SEQUENCE [LARGE SCALE GENOMIC DNA]</scope>
    <source>
        <strain evidence="14 15">DSM 45499</strain>
    </source>
</reference>
<dbReference type="EMBL" id="SOCP01000002">
    <property type="protein sequence ID" value="TDV56488.1"/>
    <property type="molecule type" value="Genomic_DNA"/>
</dbReference>
<evidence type="ECO:0000256" key="5">
    <source>
        <dbReference type="ARBA" id="ARBA00022801"/>
    </source>
</evidence>
<dbReference type="PANTHER" id="PTHR33794:SF1">
    <property type="entry name" value="BACILLOLYSIN"/>
    <property type="match status" value="1"/>
</dbReference>
<dbReference type="InterPro" id="IPR011096">
    <property type="entry name" value="FTP_domain"/>
</dbReference>
<dbReference type="RefSeq" id="WP_133901723.1">
    <property type="nucleotide sequence ID" value="NZ_SOCP01000002.1"/>
</dbReference>
<dbReference type="PANTHER" id="PTHR33794">
    <property type="entry name" value="BACILLOLYSIN"/>
    <property type="match status" value="1"/>
</dbReference>
<feature type="region of interest" description="Disordered" evidence="10">
    <location>
        <begin position="212"/>
        <end position="232"/>
    </location>
</feature>
<dbReference type="CDD" id="cd09597">
    <property type="entry name" value="M4_TLP"/>
    <property type="match status" value="1"/>
</dbReference>
<comment type="function">
    <text evidence="9">Extracellular zinc metalloprotease.</text>
</comment>
<dbReference type="SUPFAM" id="SSF55486">
    <property type="entry name" value="Metalloproteases ('zincins'), catalytic domain"/>
    <property type="match status" value="1"/>
</dbReference>
<feature type="chain" id="PRO_5023159384" description="Neutral metalloproteinase" evidence="9">
    <location>
        <begin position="28"/>
        <end position="514"/>
    </location>
</feature>
<feature type="active site" description="Proton donor" evidence="8">
    <location>
        <position position="412"/>
    </location>
</feature>
<keyword evidence="15" id="KW-1185">Reference proteome</keyword>
<evidence type="ECO:0000256" key="1">
    <source>
        <dbReference type="ARBA" id="ARBA00009388"/>
    </source>
</evidence>
<dbReference type="EC" id="3.4.24.-" evidence="9"/>
<name>A0A4R7W365_9PSEU</name>
<dbReference type="Gene3D" id="3.10.450.40">
    <property type="match status" value="1"/>
</dbReference>
<dbReference type="OrthoDB" id="345880at2"/>
<keyword evidence="3" id="KW-0479">Metal-binding</keyword>
<feature type="domain" description="FTP" evidence="13">
    <location>
        <begin position="79"/>
        <end position="103"/>
    </location>
</feature>
<dbReference type="GO" id="GO:0004222">
    <property type="term" value="F:metalloendopeptidase activity"/>
    <property type="evidence" value="ECO:0007669"/>
    <property type="project" value="UniProtKB-UniRule"/>
</dbReference>
<feature type="active site" evidence="8">
    <location>
        <position position="325"/>
    </location>
</feature>
<evidence type="ECO:0000256" key="7">
    <source>
        <dbReference type="ARBA" id="ARBA00023049"/>
    </source>
</evidence>
<evidence type="ECO:0000256" key="2">
    <source>
        <dbReference type="ARBA" id="ARBA00022670"/>
    </source>
</evidence>
<comment type="caution">
    <text evidence="14">The sequence shown here is derived from an EMBL/GenBank/DDBJ whole genome shotgun (WGS) entry which is preliminary data.</text>
</comment>
<keyword evidence="2 9" id="KW-0645">Protease</keyword>
<accession>A0A4R7W365</accession>
<keyword evidence="9" id="KW-0964">Secreted</keyword>
<feature type="signal peptide" evidence="9">
    <location>
        <begin position="1"/>
        <end position="27"/>
    </location>
</feature>
<dbReference type="InterPro" id="IPR001570">
    <property type="entry name" value="Peptidase_M4_C_domain"/>
</dbReference>
<dbReference type="InterPro" id="IPR013856">
    <property type="entry name" value="Peptidase_M4_domain"/>
</dbReference>
<proteinExistence type="inferred from homology"/>
<evidence type="ECO:0000256" key="3">
    <source>
        <dbReference type="ARBA" id="ARBA00022723"/>
    </source>
</evidence>
<dbReference type="Gene3D" id="3.10.170.10">
    <property type="match status" value="1"/>
</dbReference>
<dbReference type="Pfam" id="PF07504">
    <property type="entry name" value="FTP"/>
    <property type="match status" value="1"/>
</dbReference>
<dbReference type="Proteomes" id="UP000294927">
    <property type="component" value="Unassembled WGS sequence"/>
</dbReference>
<dbReference type="InterPro" id="IPR050728">
    <property type="entry name" value="Zinc_Metalloprotease_M4"/>
</dbReference>
<evidence type="ECO:0000256" key="8">
    <source>
        <dbReference type="PIRSR" id="PIRSR623612-1"/>
    </source>
</evidence>
<protein>
    <recommendedName>
        <fullName evidence="9">Neutral metalloproteinase</fullName>
        <ecNumber evidence="9">3.4.24.-</ecNumber>
    </recommendedName>
</protein>
<dbReference type="InterPro" id="IPR023612">
    <property type="entry name" value="Peptidase_M4"/>
</dbReference>
<comment type="cofactor">
    <cofactor evidence="9">
        <name>Zn(2+)</name>
        <dbReference type="ChEBI" id="CHEBI:29105"/>
    </cofactor>
</comment>
<evidence type="ECO:0000256" key="4">
    <source>
        <dbReference type="ARBA" id="ARBA00022729"/>
    </source>
</evidence>
<organism evidence="14 15">
    <name type="scientific">Actinophytocola oryzae</name>
    <dbReference type="NCBI Taxonomy" id="502181"/>
    <lineage>
        <taxon>Bacteria</taxon>
        <taxon>Bacillati</taxon>
        <taxon>Actinomycetota</taxon>
        <taxon>Actinomycetes</taxon>
        <taxon>Pseudonocardiales</taxon>
        <taxon>Pseudonocardiaceae</taxon>
    </lineage>
</organism>
<sequence length="514" mass="53114">MRPRHGIRASMAAVAGFALTLALPAPAQSAPQPRSPDVVAAQAADAAAASGVGLAKGAEDVFLRSSFTPGGGGLFYAAYQRTYRGLEVVGGDAVVVTDGRGRVHGTVTADTTAVALDTTPSLTGEAAERTATKTLSTVDTVVSTRLVVFAVGTPRLAHEVVLEGRTAEGVPSRPHVFVDAANGAVLDSWDDVRAGTGTGFYNGTVSINTQQSGSTFSMTDPTRSGVRCGQSSNQQVFTGPDDVWGNGSGTNLETACVDALYAAQREWDMLRTWLGRSGINGSGTGYPAYVGLSAVNAFWNGSSASFGRSSDGQRQATPVDVVAHELGHGIFQFTPGGSGGSNEKGGLNESTGDIFGAVTEAFANNPNDPPDYQVGEEVNLSGSGPIRYMYQPSLRSGHPNCYSSSVPNLEVHAGAGVQNHWFYLLAEGSNPGGGKPSSPTCNSTAVTGVGVQKAAQIFYNGLLRKTTTWTHGRVRVATLQAALALFPGSCTEFNTVRAAWNAVSVPAQSGEPTC</sequence>
<dbReference type="PRINTS" id="PR00730">
    <property type="entry name" value="THERMOLYSIN"/>
</dbReference>
<dbReference type="Gene3D" id="1.10.390.10">
    <property type="entry name" value="Neutral Protease Domain 2"/>
    <property type="match status" value="1"/>
</dbReference>
<evidence type="ECO:0000313" key="15">
    <source>
        <dbReference type="Proteomes" id="UP000294927"/>
    </source>
</evidence>
<evidence type="ECO:0000256" key="9">
    <source>
        <dbReference type="RuleBase" id="RU366073"/>
    </source>
</evidence>
<gene>
    <name evidence="14" type="ORF">CLV71_102555</name>
</gene>
<evidence type="ECO:0000313" key="14">
    <source>
        <dbReference type="EMBL" id="TDV56488.1"/>
    </source>
</evidence>
<evidence type="ECO:0000259" key="13">
    <source>
        <dbReference type="Pfam" id="PF07504"/>
    </source>
</evidence>